<dbReference type="InterPro" id="IPR020471">
    <property type="entry name" value="AKR"/>
</dbReference>
<dbReference type="Gene3D" id="3.20.20.100">
    <property type="entry name" value="NADP-dependent oxidoreductase domain"/>
    <property type="match status" value="1"/>
</dbReference>
<comment type="caution">
    <text evidence="3">The sequence shown here is derived from an EMBL/GenBank/DDBJ whole genome shotgun (WGS) entry which is preliminary data.</text>
</comment>
<organism evidence="3 4">
    <name type="scientific">Plutella xylostella</name>
    <name type="common">Diamondback moth</name>
    <name type="synonym">Plutella maculipennis</name>
    <dbReference type="NCBI Taxonomy" id="51655"/>
    <lineage>
        <taxon>Eukaryota</taxon>
        <taxon>Metazoa</taxon>
        <taxon>Ecdysozoa</taxon>
        <taxon>Arthropoda</taxon>
        <taxon>Hexapoda</taxon>
        <taxon>Insecta</taxon>
        <taxon>Pterygota</taxon>
        <taxon>Neoptera</taxon>
        <taxon>Endopterygota</taxon>
        <taxon>Lepidoptera</taxon>
        <taxon>Glossata</taxon>
        <taxon>Ditrysia</taxon>
        <taxon>Yponomeutoidea</taxon>
        <taxon>Plutellidae</taxon>
        <taxon>Plutella</taxon>
    </lineage>
</organism>
<proteinExistence type="predicted"/>
<name>A0A8S4FXM5_PLUXY</name>
<feature type="region of interest" description="Disordered" evidence="1">
    <location>
        <begin position="77"/>
        <end position="182"/>
    </location>
</feature>
<feature type="compositionally biased region" description="Basic residues" evidence="1">
    <location>
        <begin position="142"/>
        <end position="155"/>
    </location>
</feature>
<gene>
    <name evidence="3" type="ORF">PLXY2_LOCUS11247</name>
</gene>
<sequence length="1095" mass="124236">MEGVDHSRLLKFLVHKEGTKKMAEPHFKMESLNPKIESNVPGKQELREELQDNFVPVMKDNPVLVVNPVYSSVFSEAPVSQPLRSPHHHHQNGEENQNGNDSKKSKSKIPTLKQTIEKIKEQRRKAKEQPNIEVDRVLQPQRPRRSSIPRLKKIGGKQNIDRKESNKDQNVENSEVEAKPKTEEEFDKLFEEIVKNDENLEIDDSILPDTPMDDEKLLNSFEEIIHAYDDNKMQPIVVEHKQEANKPRSKIPLSRRISHDAPKKPPRRSDRRNSLKVSSNADIDNAKIAYNKIKSEEQDAPKIEEPQIDISNGFVINSSGSNEVSSIKEEYKTSPIELQENSNPIIKKEIISLKVEETEIAHEVQTETVPEYQSSIIEQSVDTLYRDEIKTIKEKKEELIISTEPQVKEIPEEENQTKDIAINRKDSTEEDLPILKGKVSRIINRLHSREDIYDAKKDSVNNLPNKRSLSSRIAIFEHHETPSKLNTEIKPEKVPDVQICRKPKIIEEVLKTSPPTEDQIKTQNGRATYKKTTIDVTKTSTIVDVDKNSIFQSLISTDVTEDAEELKTVDSNIAITETASREYTTVNNKTKQEIDNKITDTPKEVKENPVQDENDYLKYENIIENRMKRLKSITDIDNIGITRSKSIVDIELGKSIKGKVHHIIESMNVEKVSLQREVINAKERPRKKSVMEKIALFERKLVPVEMGEIQKMAANSPPVNGNSIPDGAVNKKLAANTPLFNGNATDGAVEENYNLDVENEYRSKTEELIAARSKYGSVNEMPYIELKNGQKMPVLAVGTALLEPKLIKYIIGAAIDLGYRAIDVAFIYGTERPVGEAIREKILDGTVRREDLFIMSKLWSTFHHPELVEKACRASLDAMGLDYFDLYMIHNPMSFKEGGDPIPTIANVLQYSDYEYLDAWFAMEKLVQKGLVKGIGLSNFNSSQVSRVNEKGSIKTLVNQVECHPYLNQERLITFCKTYDVAISCFGTLGSPGTPADYKSPGVKPVIGDPIITTMAAGMHITPAQLLIRYQLERGHNVVVKASSAAHLWENIQSLNCRLTQNEVEALHLLNKNKRNFSFIGMGDTHKNYPFKDSF</sequence>
<feature type="compositionally biased region" description="Basic and acidic residues" evidence="1">
    <location>
        <begin position="127"/>
        <end position="136"/>
    </location>
</feature>
<accession>A0A8S4FXM5</accession>
<reference evidence="3" key="1">
    <citation type="submission" date="2020-11" db="EMBL/GenBank/DDBJ databases">
        <authorList>
            <person name="Whiteford S."/>
        </authorList>
    </citation>
    <scope>NUCLEOTIDE SEQUENCE</scope>
</reference>
<evidence type="ECO:0000259" key="2">
    <source>
        <dbReference type="Pfam" id="PF00248"/>
    </source>
</evidence>
<evidence type="ECO:0000313" key="3">
    <source>
        <dbReference type="EMBL" id="CAG9133000.1"/>
    </source>
</evidence>
<feature type="region of interest" description="Disordered" evidence="1">
    <location>
        <begin position="241"/>
        <end position="280"/>
    </location>
</feature>
<dbReference type="PROSITE" id="PS00062">
    <property type="entry name" value="ALDOKETO_REDUCTASE_2"/>
    <property type="match status" value="1"/>
</dbReference>
<feature type="domain" description="NADP-dependent oxidoreductase" evidence="2">
    <location>
        <begin position="810"/>
        <end position="1068"/>
    </location>
</feature>
<dbReference type="GO" id="GO:0016491">
    <property type="term" value="F:oxidoreductase activity"/>
    <property type="evidence" value="ECO:0007669"/>
    <property type="project" value="InterPro"/>
</dbReference>
<dbReference type="Pfam" id="PF00248">
    <property type="entry name" value="Aldo_ket_red"/>
    <property type="match status" value="1"/>
</dbReference>
<dbReference type="Proteomes" id="UP000653454">
    <property type="component" value="Unassembled WGS sequence"/>
</dbReference>
<feature type="compositionally biased region" description="Basic and acidic residues" evidence="1">
    <location>
        <begin position="257"/>
        <end position="273"/>
    </location>
</feature>
<protein>
    <submittedName>
        <fullName evidence="3">(diamondback moth) hypothetical protein</fullName>
    </submittedName>
</protein>
<dbReference type="SUPFAM" id="SSF51430">
    <property type="entry name" value="NAD(P)-linked oxidoreductase"/>
    <property type="match status" value="1"/>
</dbReference>
<dbReference type="EMBL" id="CAJHNJ030000055">
    <property type="protein sequence ID" value="CAG9133000.1"/>
    <property type="molecule type" value="Genomic_DNA"/>
</dbReference>
<keyword evidence="4" id="KW-1185">Reference proteome</keyword>
<dbReference type="PRINTS" id="PR00069">
    <property type="entry name" value="ALDKETRDTASE"/>
</dbReference>
<feature type="compositionally biased region" description="Basic and acidic residues" evidence="1">
    <location>
        <begin position="159"/>
        <end position="182"/>
    </location>
</feature>
<evidence type="ECO:0000256" key="1">
    <source>
        <dbReference type="SAM" id="MobiDB-lite"/>
    </source>
</evidence>
<evidence type="ECO:0000313" key="4">
    <source>
        <dbReference type="Proteomes" id="UP000653454"/>
    </source>
</evidence>
<dbReference type="PANTHER" id="PTHR11732">
    <property type="entry name" value="ALDO/KETO REDUCTASE"/>
    <property type="match status" value="1"/>
</dbReference>
<dbReference type="InterPro" id="IPR036812">
    <property type="entry name" value="NAD(P)_OxRdtase_dom_sf"/>
</dbReference>
<dbReference type="InterPro" id="IPR018170">
    <property type="entry name" value="Aldo/ket_reductase_CS"/>
</dbReference>
<dbReference type="AlphaFoldDB" id="A0A8S4FXM5"/>
<dbReference type="InterPro" id="IPR023210">
    <property type="entry name" value="NADP_OxRdtase_dom"/>
</dbReference>